<gene>
    <name evidence="1" type="ORF">MLD38_017520</name>
</gene>
<protein>
    <submittedName>
        <fullName evidence="1">Uncharacterized protein</fullName>
    </submittedName>
</protein>
<reference evidence="2" key="1">
    <citation type="journal article" date="2023" name="Front. Plant Sci.">
        <title>Chromosomal-level genome assembly of Melastoma candidum provides insights into trichome evolution.</title>
        <authorList>
            <person name="Zhong Y."/>
            <person name="Wu W."/>
            <person name="Sun C."/>
            <person name="Zou P."/>
            <person name="Liu Y."/>
            <person name="Dai S."/>
            <person name="Zhou R."/>
        </authorList>
    </citation>
    <scope>NUCLEOTIDE SEQUENCE [LARGE SCALE GENOMIC DNA]</scope>
</reference>
<comment type="caution">
    <text evidence="1">The sequence shown here is derived from an EMBL/GenBank/DDBJ whole genome shotgun (WGS) entry which is preliminary data.</text>
</comment>
<dbReference type="Proteomes" id="UP001057402">
    <property type="component" value="Chromosome 5"/>
</dbReference>
<evidence type="ECO:0000313" key="1">
    <source>
        <dbReference type="EMBL" id="KAI4369027.1"/>
    </source>
</evidence>
<organism evidence="1 2">
    <name type="scientific">Melastoma candidum</name>
    <dbReference type="NCBI Taxonomy" id="119954"/>
    <lineage>
        <taxon>Eukaryota</taxon>
        <taxon>Viridiplantae</taxon>
        <taxon>Streptophyta</taxon>
        <taxon>Embryophyta</taxon>
        <taxon>Tracheophyta</taxon>
        <taxon>Spermatophyta</taxon>
        <taxon>Magnoliopsida</taxon>
        <taxon>eudicotyledons</taxon>
        <taxon>Gunneridae</taxon>
        <taxon>Pentapetalae</taxon>
        <taxon>rosids</taxon>
        <taxon>malvids</taxon>
        <taxon>Myrtales</taxon>
        <taxon>Melastomataceae</taxon>
        <taxon>Melastomatoideae</taxon>
        <taxon>Melastomateae</taxon>
        <taxon>Melastoma</taxon>
    </lineage>
</organism>
<keyword evidence="2" id="KW-1185">Reference proteome</keyword>
<proteinExistence type="predicted"/>
<dbReference type="EMBL" id="CM042884">
    <property type="protein sequence ID" value="KAI4369027.1"/>
    <property type="molecule type" value="Genomic_DNA"/>
</dbReference>
<accession>A0ACB9QQB7</accession>
<evidence type="ECO:0000313" key="2">
    <source>
        <dbReference type="Proteomes" id="UP001057402"/>
    </source>
</evidence>
<sequence length="513" mass="57910">MFRPTLIILFSSLLLGFHEAAPHSAGSRSILRAVSGSGDGNDGSVEYGVELNATNFDSVLKETPAGFAIVEFFAHWCPACRNYKPQYEKVARLFNGPDAVYPGTVLMTRVDCALKINNELCDKFSVNHYPILFWGPSSKFVTTSWEPKQKNSEVHEIEHEQTAEDLLGWINKQLGSSYALDDKNFENELLPSNVSDSEQISRAIYDVEEATATAFDIISENKMIKSEKRASLIKFMQLLVAHHPSGRCRQGSARVLVNFDELYPSDALIKGQERTRADGKSSFSDFSICGKEVPRGYWMFCQGSKNDTRGFSCGLWVLLHSLSVRVDDAECHFTFTAICDFIHNFFVCEECRQHFSDMCSSVATPIKTTRDLVLWLWDTHNKVNLRLMKEEASLGTGDPKFPKSIWPHRLLCLSCYSPHGRRRNRLSDVDWNKDEVYRFLTQYYGRTLVSLYKSSSLLQIEGTSLEELVVSTNAVVGPMGAALAIAMASCAIGALACYWRLQQKNRKYYHHTL</sequence>
<name>A0ACB9QQB7_9MYRT</name>